<keyword evidence="1" id="KW-0436">Ligase</keyword>
<proteinExistence type="predicted"/>
<dbReference type="Pfam" id="PF13380">
    <property type="entry name" value="CoA_binding_2"/>
    <property type="match status" value="1"/>
</dbReference>
<evidence type="ECO:0000313" key="6">
    <source>
        <dbReference type="Proteomes" id="UP000219669"/>
    </source>
</evidence>
<dbReference type="SUPFAM" id="SSF52210">
    <property type="entry name" value="Succinyl-CoA synthetase domains"/>
    <property type="match status" value="2"/>
</dbReference>
<evidence type="ECO:0000259" key="4">
    <source>
        <dbReference type="PROSITE" id="PS51186"/>
    </source>
</evidence>
<dbReference type="GO" id="GO:0005524">
    <property type="term" value="F:ATP binding"/>
    <property type="evidence" value="ECO:0007669"/>
    <property type="project" value="UniProtKB-KW"/>
</dbReference>
<dbReference type="GO" id="GO:0016874">
    <property type="term" value="F:ligase activity"/>
    <property type="evidence" value="ECO:0007669"/>
    <property type="project" value="UniProtKB-KW"/>
</dbReference>
<protein>
    <submittedName>
        <fullName evidence="5">Acyl-CoA synthetase (NDP forming)</fullName>
    </submittedName>
</protein>
<evidence type="ECO:0000313" key="5">
    <source>
        <dbReference type="EMBL" id="SOD66131.1"/>
    </source>
</evidence>
<dbReference type="InterPro" id="IPR000182">
    <property type="entry name" value="GNAT_dom"/>
</dbReference>
<dbReference type="PANTHER" id="PTHR43334:SF1">
    <property type="entry name" value="3-HYDROXYPROPIONATE--COA LIGASE [ADP-FORMING]"/>
    <property type="match status" value="1"/>
</dbReference>
<dbReference type="GO" id="GO:0016747">
    <property type="term" value="F:acyltransferase activity, transferring groups other than amino-acyl groups"/>
    <property type="evidence" value="ECO:0007669"/>
    <property type="project" value="InterPro"/>
</dbReference>
<dbReference type="InterPro" id="IPR051538">
    <property type="entry name" value="Acyl-CoA_Synth/Transferase"/>
</dbReference>
<feature type="domain" description="N-acetyltransferase" evidence="4">
    <location>
        <begin position="618"/>
        <end position="771"/>
    </location>
</feature>
<keyword evidence="2" id="KW-0547">Nucleotide-binding</keyword>
<organism evidence="5 6">
    <name type="scientific">Alysiella filiformis DSM 16848</name>
    <dbReference type="NCBI Taxonomy" id="1120981"/>
    <lineage>
        <taxon>Bacteria</taxon>
        <taxon>Pseudomonadati</taxon>
        <taxon>Pseudomonadota</taxon>
        <taxon>Betaproteobacteria</taxon>
        <taxon>Neisseriales</taxon>
        <taxon>Neisseriaceae</taxon>
        <taxon>Alysiella</taxon>
    </lineage>
</organism>
<dbReference type="EMBL" id="OCNF01000003">
    <property type="protein sequence ID" value="SOD66131.1"/>
    <property type="molecule type" value="Genomic_DNA"/>
</dbReference>
<dbReference type="CDD" id="cd04301">
    <property type="entry name" value="NAT_SF"/>
    <property type="match status" value="1"/>
</dbReference>
<dbReference type="Gene3D" id="3.40.50.261">
    <property type="entry name" value="Succinyl-CoA synthetase domains"/>
    <property type="match status" value="2"/>
</dbReference>
<dbReference type="SUPFAM" id="SSF55729">
    <property type="entry name" value="Acyl-CoA N-acyltransferases (Nat)"/>
    <property type="match status" value="1"/>
</dbReference>
<dbReference type="InterPro" id="IPR032875">
    <property type="entry name" value="Succ_CoA_lig_flav_dom"/>
</dbReference>
<dbReference type="OrthoDB" id="9807426at2"/>
<accession>A0A286E5I6</accession>
<dbReference type="Proteomes" id="UP000219669">
    <property type="component" value="Unassembled WGS sequence"/>
</dbReference>
<dbReference type="SUPFAM" id="SSF51735">
    <property type="entry name" value="NAD(P)-binding Rossmann-fold domains"/>
    <property type="match status" value="1"/>
</dbReference>
<keyword evidence="6" id="KW-1185">Reference proteome</keyword>
<dbReference type="InterPro" id="IPR036291">
    <property type="entry name" value="NAD(P)-bd_dom_sf"/>
</dbReference>
<dbReference type="RefSeq" id="WP_097113591.1">
    <property type="nucleotide sequence ID" value="NZ_CP083931.1"/>
</dbReference>
<evidence type="ECO:0000256" key="1">
    <source>
        <dbReference type="ARBA" id="ARBA00022598"/>
    </source>
</evidence>
<dbReference type="Gene3D" id="3.40.630.30">
    <property type="match status" value="1"/>
</dbReference>
<dbReference type="InterPro" id="IPR016102">
    <property type="entry name" value="Succinyl-CoA_synth-like"/>
</dbReference>
<dbReference type="InterPro" id="IPR003781">
    <property type="entry name" value="CoA-bd"/>
</dbReference>
<dbReference type="PANTHER" id="PTHR43334">
    <property type="entry name" value="ACETATE--COA LIGASE [ADP-FORMING]"/>
    <property type="match status" value="1"/>
</dbReference>
<dbReference type="Pfam" id="PF13302">
    <property type="entry name" value="Acetyltransf_3"/>
    <property type="match status" value="1"/>
</dbReference>
<reference evidence="5 6" key="1">
    <citation type="submission" date="2017-09" db="EMBL/GenBank/DDBJ databases">
        <authorList>
            <person name="Ehlers B."/>
            <person name="Leendertz F.H."/>
        </authorList>
    </citation>
    <scope>NUCLEOTIDE SEQUENCE [LARGE SCALE GENOMIC DNA]</scope>
    <source>
        <strain evidence="5 6">DSM 16848</strain>
    </source>
</reference>
<evidence type="ECO:0000256" key="3">
    <source>
        <dbReference type="ARBA" id="ARBA00022840"/>
    </source>
</evidence>
<dbReference type="PROSITE" id="PS51186">
    <property type="entry name" value="GNAT"/>
    <property type="match status" value="1"/>
</dbReference>
<dbReference type="AlphaFoldDB" id="A0A286E5I6"/>
<dbReference type="Gene3D" id="3.40.50.720">
    <property type="entry name" value="NAD(P)-binding Rossmann-like Domain"/>
    <property type="match status" value="1"/>
</dbReference>
<dbReference type="SMART" id="SM00881">
    <property type="entry name" value="CoA_binding"/>
    <property type="match status" value="1"/>
</dbReference>
<keyword evidence="3" id="KW-0067">ATP-binding</keyword>
<evidence type="ECO:0000256" key="2">
    <source>
        <dbReference type="ARBA" id="ARBA00022741"/>
    </source>
</evidence>
<name>A0A286E5I6_9NEIS</name>
<gene>
    <name evidence="5" type="ORF">SAMN02746062_00508</name>
</gene>
<dbReference type="InterPro" id="IPR016181">
    <property type="entry name" value="Acyl_CoA_acyltransferase"/>
</dbReference>
<dbReference type="Pfam" id="PF13607">
    <property type="entry name" value="Succ_CoA_lig"/>
    <property type="match status" value="1"/>
</dbReference>
<sequence length="771" mass="85528">MPHQLELLFRPQSIAVIGASDRYGSTGRAVFTHLLAQAVAPVIVPVNPSHKMVGGRKSYESLGDAVAEWHTDMAIVILSADKIGGIVREAAKHKVKNIIFINDIEQPNNAIRSKLERAAEQARKLGVHLLAMPTMGLMGWFQAAPMKACAYVGQSGSIADCMQSYSAERGIVFSRFITLNPHTYPVSTGQVIDFIASESDTTALLIHISVLDNARELLSALKTAARLKPVVVLTTLPDAYQEMLFEQALERHHILTVNTLTQFFTAAKLIHTGIASRGKNLAIISNTPQISALTLKSLPHTDLVLTQIAVATSRALAKMLPHKPEGFNPLYLPADSAPSVFQAAVSQLLQDEHTDAVFLMYAGLNHSDNQRVAKMVAELQSQSRKPLVLVWLGSADTPEVRHIFNQHQNLHFRQPEHALHALSQLNHYRQHQQQRHRVGAFHDYAYAAAAAGELHKHLRTVLPMSVLPTSKANVAHFLAALNLENQTASKKNHDSTLIVQWDTQAHFGQIFTLLTRHKTLPLLPPLTPEIVAKALNYLGLPVIVWQDWLLNTADILSRLPEIQSTHIDVLHDVKRGIVCRDVKLNLQDPNSVSGSLNAFAPYPHEYEQHIVLKNGETVTLRPIRPEDASLLQRFVAEQSETSRYYRFMSKNSKLPPALLAQLSHPDYQREFALILHDATLNPLAMANYVADDHGESCEFGISIADHLQGQGVGTLLLGKITEHAQKQGFKRIRAEILQENEAMQKLALKLGFVLSPHPHDREIMNAELIFA</sequence>